<dbReference type="Gene3D" id="3.30.430.20">
    <property type="entry name" value="Gnk2 domain, C-X8-C-X2-C motif"/>
    <property type="match status" value="2"/>
</dbReference>
<gene>
    <name evidence="6" type="primary">LOC132799268</name>
</gene>
<dbReference type="InterPro" id="IPR038408">
    <property type="entry name" value="GNK2_sf"/>
</dbReference>
<evidence type="ECO:0000259" key="4">
    <source>
        <dbReference type="PROSITE" id="PS51473"/>
    </source>
</evidence>
<dbReference type="Proteomes" id="UP001652623">
    <property type="component" value="Chromosome 8"/>
</dbReference>
<dbReference type="RefSeq" id="XP_060675531.1">
    <property type="nucleotide sequence ID" value="XM_060819548.1"/>
</dbReference>
<dbReference type="CDD" id="cd23509">
    <property type="entry name" value="Gnk2-like"/>
    <property type="match status" value="2"/>
</dbReference>
<dbReference type="GeneID" id="132799268"/>
<name>A0ABM4AFM2_ZIZJJ</name>
<keyword evidence="2" id="KW-0677">Repeat</keyword>
<protein>
    <submittedName>
        <fullName evidence="6">Cysteine-rich receptor-like protein kinase 25</fullName>
    </submittedName>
</protein>
<dbReference type="PANTHER" id="PTHR32099:SF42">
    <property type="entry name" value="CYSTEINE-RICH RECEPTOR-LIKE PROTEIN KINASE 9-RELATED"/>
    <property type="match status" value="1"/>
</dbReference>
<keyword evidence="5" id="KW-1185">Reference proteome</keyword>
<evidence type="ECO:0000256" key="1">
    <source>
        <dbReference type="ARBA" id="ARBA00022729"/>
    </source>
</evidence>
<feature type="chain" id="PRO_5046097194" evidence="3">
    <location>
        <begin position="29"/>
        <end position="269"/>
    </location>
</feature>
<dbReference type="PANTHER" id="PTHR32099">
    <property type="entry name" value="CYSTEINE-RICH REPEAT SECRETORY PROTEIN"/>
    <property type="match status" value="1"/>
</dbReference>
<reference evidence="6" key="1">
    <citation type="submission" date="2025-08" db="UniProtKB">
        <authorList>
            <consortium name="RefSeq"/>
        </authorList>
    </citation>
    <scope>IDENTIFICATION</scope>
    <source>
        <tissue evidence="6">Seedling</tissue>
    </source>
</reference>
<dbReference type="PROSITE" id="PS51473">
    <property type="entry name" value="GNK2"/>
    <property type="match status" value="2"/>
</dbReference>
<evidence type="ECO:0000256" key="2">
    <source>
        <dbReference type="ARBA" id="ARBA00022737"/>
    </source>
</evidence>
<dbReference type="InterPro" id="IPR002902">
    <property type="entry name" value="GNK2"/>
</dbReference>
<sequence>MASFKRFVTTLVVAVSILSSYLTMTTEATPTYHYHFCSNTTTFNLNSPYKSNLDIVLSNLSSNAAQESDFIFFRADAGDNGTSNYVYGIYLCRGDVNSAICHDCVLTSIEYARQKCSVEKEVIIWYDECMLRYSNQSFQSTMSASPSFCMWNTQNATESDKFKQEVEKTMNECGSKAAKSAKKFMVQEADISGFDTIYSLVQCTQDLSIHDCTKCLQYATSSFPPLLDGKEGARVFLPSCIIRYELYPFYEAAESPKVHPLITRNQQMK</sequence>
<evidence type="ECO:0000313" key="6">
    <source>
        <dbReference type="RefSeq" id="XP_060675531.1"/>
    </source>
</evidence>
<keyword evidence="1 3" id="KW-0732">Signal</keyword>
<evidence type="ECO:0000256" key="3">
    <source>
        <dbReference type="SAM" id="SignalP"/>
    </source>
</evidence>
<feature type="domain" description="Gnk2-homologous" evidence="4">
    <location>
        <begin position="144"/>
        <end position="249"/>
    </location>
</feature>
<dbReference type="Pfam" id="PF01657">
    <property type="entry name" value="Stress-antifung"/>
    <property type="match status" value="2"/>
</dbReference>
<proteinExistence type="predicted"/>
<organism evidence="5 6">
    <name type="scientific">Ziziphus jujuba</name>
    <name type="common">Chinese jujube</name>
    <name type="synonym">Ziziphus sativa</name>
    <dbReference type="NCBI Taxonomy" id="326968"/>
    <lineage>
        <taxon>Eukaryota</taxon>
        <taxon>Viridiplantae</taxon>
        <taxon>Streptophyta</taxon>
        <taxon>Embryophyta</taxon>
        <taxon>Tracheophyta</taxon>
        <taxon>Spermatophyta</taxon>
        <taxon>Magnoliopsida</taxon>
        <taxon>eudicotyledons</taxon>
        <taxon>Gunneridae</taxon>
        <taxon>Pentapetalae</taxon>
        <taxon>rosids</taxon>
        <taxon>fabids</taxon>
        <taxon>Rosales</taxon>
        <taxon>Rhamnaceae</taxon>
        <taxon>Paliureae</taxon>
        <taxon>Ziziphus</taxon>
    </lineage>
</organism>
<evidence type="ECO:0000313" key="5">
    <source>
        <dbReference type="Proteomes" id="UP001652623"/>
    </source>
</evidence>
<accession>A0ABM4AFM2</accession>
<feature type="signal peptide" evidence="3">
    <location>
        <begin position="1"/>
        <end position="28"/>
    </location>
</feature>
<feature type="domain" description="Gnk2-homologous" evidence="4">
    <location>
        <begin position="31"/>
        <end position="138"/>
    </location>
</feature>